<evidence type="ECO:0000313" key="1">
    <source>
        <dbReference type="EMBL" id="KAJ0176363.1"/>
    </source>
</evidence>
<evidence type="ECO:0000313" key="2">
    <source>
        <dbReference type="Proteomes" id="UP000824533"/>
    </source>
</evidence>
<organism evidence="1 2">
    <name type="scientific">Dendrolimus kikuchii</name>
    <dbReference type="NCBI Taxonomy" id="765133"/>
    <lineage>
        <taxon>Eukaryota</taxon>
        <taxon>Metazoa</taxon>
        <taxon>Ecdysozoa</taxon>
        <taxon>Arthropoda</taxon>
        <taxon>Hexapoda</taxon>
        <taxon>Insecta</taxon>
        <taxon>Pterygota</taxon>
        <taxon>Neoptera</taxon>
        <taxon>Endopterygota</taxon>
        <taxon>Lepidoptera</taxon>
        <taxon>Glossata</taxon>
        <taxon>Ditrysia</taxon>
        <taxon>Bombycoidea</taxon>
        <taxon>Lasiocampidae</taxon>
        <taxon>Dendrolimus</taxon>
    </lineage>
</organism>
<name>A0ACC1CXI8_9NEOP</name>
<protein>
    <submittedName>
        <fullName evidence="1">Uncharacterized protein</fullName>
    </submittedName>
</protein>
<gene>
    <name evidence="1" type="ORF">K1T71_007542</name>
</gene>
<accession>A0ACC1CXI8</accession>
<dbReference type="EMBL" id="CM034399">
    <property type="protein sequence ID" value="KAJ0176363.1"/>
    <property type="molecule type" value="Genomic_DNA"/>
</dbReference>
<proteinExistence type="predicted"/>
<keyword evidence="2" id="KW-1185">Reference proteome</keyword>
<dbReference type="Proteomes" id="UP000824533">
    <property type="component" value="Linkage Group LG13"/>
</dbReference>
<reference evidence="1 2" key="1">
    <citation type="journal article" date="2021" name="Front. Genet.">
        <title>Chromosome-Level Genome Assembly Reveals Significant Gene Expansion in the Toll and IMD Signaling Pathways of Dendrolimus kikuchii.</title>
        <authorList>
            <person name="Zhou J."/>
            <person name="Wu P."/>
            <person name="Xiong Z."/>
            <person name="Liu N."/>
            <person name="Zhao N."/>
            <person name="Ji M."/>
            <person name="Qiu Y."/>
            <person name="Yang B."/>
        </authorList>
    </citation>
    <scope>NUCLEOTIDE SEQUENCE [LARGE SCALE GENOMIC DNA]</scope>
    <source>
        <strain evidence="1">Ann1</strain>
    </source>
</reference>
<sequence length="434" mass="47354">MAYNKQYNTRARYNTPGQFVSAGELAGGEDLSQPYTPQQKNFKTFPNTQPTAISYQIPTTPRNPPQNQNLQPIQEVFSQTSDVEMKIETDDMLSKKDDPSRPAWMKTKLPGIKKISNKERRRRQNAHLRRLLTPKNAVMVLNEMMPNEHVTSQYKVEPAPVSYYQQPNVSFCADLTLQGSTYKGYGENKMVARNHAAEQAVRDLVLKKMTKMVNSDGESSSGEGPDEEVLPMIQLASFALYKLFTEWEYEGHKVPQLRPATANSTSEAMEGGEEEGAQGAAIGTIGGGGGGGGGGAPKAPKAKGPRVLPANAAAMHPCMLLTYMRANLDYREVSAMGDRAQNMLYTASVDVDGHTYMGTGPNKKEARKNAAKAACEELFGVQFDPKPTSNVPVPALLQSCQITPFCLNKVTNMIGATPGVQSPRSSTIILTPSD</sequence>
<comment type="caution">
    <text evidence="1">The sequence shown here is derived from an EMBL/GenBank/DDBJ whole genome shotgun (WGS) entry which is preliminary data.</text>
</comment>